<organismHost>
    <name type="scientific">Tupaia belangeri</name>
    <name type="common">Common tree shrew</name>
    <name type="synonym">Tupaia glis belangeri</name>
    <dbReference type="NCBI Taxonomy" id="37347"/>
</organismHost>
<name>Q91TU0_TUHV1</name>
<accession>Q91TU0</accession>
<dbReference type="Proteomes" id="UP000137095">
    <property type="component" value="Segment"/>
</dbReference>
<proteinExistence type="predicted"/>
<dbReference type="KEGG" id="vg:921206"/>
<dbReference type="RefSeq" id="NP_116352.1">
    <property type="nucleotide sequence ID" value="NC_002794.1"/>
</dbReference>
<protein>
    <submittedName>
        <fullName evidence="2">T21</fullName>
    </submittedName>
</protein>
<sequence>MLDTCLFRVVCLLYASHTFVDTNDFRQMPIDNSSMWPPGLILQAVDRRNAIKIGSYSGDSGVWPPTVYARRTRDLEDLLVPRLNIPWRMCNEELTPYDWKNMRCNNPRKAIPACDIYQMQVSWETDAVTAKSAEWDPLNVRVRVTEANIMCSMRSHSSGRPCSIILLHETVNETRRVISVALSDAPFQLIRLDQTCVDGWFGKGFVLMLGPSAIACDTPNSNGYSLTVFWDSVATDGVWQCDVWFCQAPRSQVARGRGRSGAIDDYTDISETRGPGPSVHPPDILHELSRSSGPFTHIDWKIFVLTLYLGTTRMSI</sequence>
<evidence type="ECO:0000256" key="1">
    <source>
        <dbReference type="SAM" id="MobiDB-lite"/>
    </source>
</evidence>
<feature type="region of interest" description="Disordered" evidence="1">
    <location>
        <begin position="257"/>
        <end position="280"/>
    </location>
</feature>
<evidence type="ECO:0000313" key="2">
    <source>
        <dbReference type="EMBL" id="AAK57047.1"/>
    </source>
</evidence>
<dbReference type="GeneID" id="921206"/>
<keyword evidence="3" id="KW-1185">Reference proteome</keyword>
<reference evidence="2 3" key="1">
    <citation type="journal article" date="2001" name="J. Virol.">
        <title>Analysis and characterization of the complete genome of tupaia (tree shrew) herpesvirus.</title>
        <authorList>
            <person name="Bahr U."/>
            <person name="Darai G."/>
        </authorList>
    </citation>
    <scope>NUCLEOTIDE SEQUENCE [LARGE SCALE GENOMIC DNA]</scope>
    <source>
        <strain evidence="2">2</strain>
    </source>
</reference>
<organism evidence="2 3">
    <name type="scientific">Tupaiid herpesvirus 1 (strain 1)</name>
    <name type="common">TuHV-1</name>
    <name type="synonym">Herpesvirus tupaia (strain 1)</name>
    <dbReference type="NCBI Taxonomy" id="10397"/>
    <lineage>
        <taxon>Viruses</taxon>
        <taxon>Duplodnaviria</taxon>
        <taxon>Heunggongvirae</taxon>
        <taxon>Peploviricota</taxon>
        <taxon>Herviviricetes</taxon>
        <taxon>Herpesvirales</taxon>
        <taxon>Orthoherpesviridae</taxon>
        <taxon>Betaherpesvirinae</taxon>
        <taxon>Quwivirus</taxon>
        <taxon>Quwivirus tupaiidbeta1</taxon>
    </lineage>
</organism>
<dbReference type="EMBL" id="AF281817">
    <property type="protein sequence ID" value="AAK57047.1"/>
    <property type="molecule type" value="Genomic_DNA"/>
</dbReference>
<evidence type="ECO:0000313" key="3">
    <source>
        <dbReference type="Proteomes" id="UP000137095"/>
    </source>
</evidence>